<dbReference type="InterPro" id="IPR021109">
    <property type="entry name" value="Peptidase_aspartic_dom_sf"/>
</dbReference>
<name>A0A371HA96_MUCPR</name>
<dbReference type="CDD" id="cd00303">
    <property type="entry name" value="retropepsin_like"/>
    <property type="match status" value="1"/>
</dbReference>
<gene>
    <name evidence="1" type="ORF">CR513_17176</name>
</gene>
<dbReference type="EMBL" id="QJKJ01003151">
    <property type="protein sequence ID" value="RDX99732.1"/>
    <property type="molecule type" value="Genomic_DNA"/>
</dbReference>
<proteinExistence type="predicted"/>
<dbReference type="PANTHER" id="PTHR35046:SF9">
    <property type="entry name" value="RNA-DIRECTED DNA POLYMERASE"/>
    <property type="match status" value="1"/>
</dbReference>
<dbReference type="AlphaFoldDB" id="A0A371HA96"/>
<organism evidence="1 2">
    <name type="scientific">Mucuna pruriens</name>
    <name type="common">Velvet bean</name>
    <name type="synonym">Dolichos pruriens</name>
    <dbReference type="NCBI Taxonomy" id="157652"/>
    <lineage>
        <taxon>Eukaryota</taxon>
        <taxon>Viridiplantae</taxon>
        <taxon>Streptophyta</taxon>
        <taxon>Embryophyta</taxon>
        <taxon>Tracheophyta</taxon>
        <taxon>Spermatophyta</taxon>
        <taxon>Magnoliopsida</taxon>
        <taxon>eudicotyledons</taxon>
        <taxon>Gunneridae</taxon>
        <taxon>Pentapetalae</taxon>
        <taxon>rosids</taxon>
        <taxon>fabids</taxon>
        <taxon>Fabales</taxon>
        <taxon>Fabaceae</taxon>
        <taxon>Papilionoideae</taxon>
        <taxon>50 kb inversion clade</taxon>
        <taxon>NPAAA clade</taxon>
        <taxon>indigoferoid/millettioid clade</taxon>
        <taxon>Phaseoleae</taxon>
        <taxon>Mucuna</taxon>
    </lineage>
</organism>
<accession>A0A371HA96</accession>
<dbReference type="Gene3D" id="2.40.70.10">
    <property type="entry name" value="Acid Proteases"/>
    <property type="match status" value="1"/>
</dbReference>
<evidence type="ECO:0000313" key="1">
    <source>
        <dbReference type="EMBL" id="RDX99732.1"/>
    </source>
</evidence>
<feature type="non-terminal residue" evidence="1">
    <location>
        <position position="1"/>
    </location>
</feature>
<reference evidence="1" key="1">
    <citation type="submission" date="2018-05" db="EMBL/GenBank/DDBJ databases">
        <title>Draft genome of Mucuna pruriens seed.</title>
        <authorList>
            <person name="Nnadi N.E."/>
            <person name="Vos R."/>
            <person name="Hasami M.H."/>
            <person name="Devisetty U.K."/>
            <person name="Aguiy J.C."/>
        </authorList>
    </citation>
    <scope>NUCLEOTIDE SEQUENCE [LARGE SCALE GENOMIC DNA]</scope>
    <source>
        <strain evidence="1">JCA_2017</strain>
    </source>
</reference>
<sequence>MFSILGNLCCLIIDEGSYVNVTSERFVKKLALPTIVHPRPYKLQWLSEKGELLVDKQAEVTFTLGGCKDKVVCDVMPMEATHLLLGRP</sequence>
<dbReference type="OrthoDB" id="1747743at2759"/>
<evidence type="ECO:0000313" key="2">
    <source>
        <dbReference type="Proteomes" id="UP000257109"/>
    </source>
</evidence>
<dbReference type="Proteomes" id="UP000257109">
    <property type="component" value="Unassembled WGS sequence"/>
</dbReference>
<keyword evidence="2" id="KW-1185">Reference proteome</keyword>
<protein>
    <submittedName>
        <fullName evidence="1">Uncharacterized protein</fullName>
    </submittedName>
</protein>
<comment type="caution">
    <text evidence="1">The sequence shown here is derived from an EMBL/GenBank/DDBJ whole genome shotgun (WGS) entry which is preliminary data.</text>
</comment>
<dbReference type="PANTHER" id="PTHR35046">
    <property type="entry name" value="ZINC KNUCKLE (CCHC-TYPE) FAMILY PROTEIN"/>
    <property type="match status" value="1"/>
</dbReference>